<proteinExistence type="inferred from homology"/>
<organism evidence="4 5">
    <name type="scientific">Spizellomyces punctatus (strain DAOM BR117)</name>
    <dbReference type="NCBI Taxonomy" id="645134"/>
    <lineage>
        <taxon>Eukaryota</taxon>
        <taxon>Fungi</taxon>
        <taxon>Fungi incertae sedis</taxon>
        <taxon>Chytridiomycota</taxon>
        <taxon>Chytridiomycota incertae sedis</taxon>
        <taxon>Chytridiomycetes</taxon>
        <taxon>Spizellomycetales</taxon>
        <taxon>Spizellomycetaceae</taxon>
        <taxon>Spizellomyces</taxon>
    </lineage>
</organism>
<dbReference type="FunCoup" id="A0A0L0HSE9">
    <property type="interactions" value="557"/>
</dbReference>
<dbReference type="STRING" id="645134.A0A0L0HSE9"/>
<dbReference type="PANTHER" id="PTHR15092">
    <property type="entry name" value="POLY A -SPECIFIC RIBONUCLEASE/TARGET OF EGR1, MEMBER 1"/>
    <property type="match status" value="1"/>
</dbReference>
<dbReference type="OrthoDB" id="1432093at2759"/>
<dbReference type="InterPro" id="IPR036867">
    <property type="entry name" value="R3H_dom_sf"/>
</dbReference>
<gene>
    <name evidence="4" type="ORF">SPPG_01236</name>
</gene>
<sequence length="715" mass="80592">MRFRFSALKSQSGSDVQIAALNISTVRVSLDPVRSRLCNRFTHTLGRSRCAAASRPASPQGGKTDHPLQRNLATEPGFCVRLPSGSLWSLRDRLGGHYQPAKSMEVLRNSFEALLPNIQEAVQEADFIAIDTELSGIGTARPYQIAFLDTVQERYEKIRRSAQNFLVIQFGLCTFTWDSGRKVYVAKPFNCYVFPQSGSRTLGLDRQYSFQIGSLEFLRGNKFDFNKWISQGIPFLNLDDEAEARQKIGAVAQGNDIPIEGANREFMDSTIQAVQNWLQNSSEKTLEVAAPSSFHRRLIHQEIKKRYNSALSTEGTAGYVTIRKLTNEERKSGSNNRVAYLENELEQLIGFRKVIEVISRSKKPVIGHNVMLDLCQTYEKFHRSLPENVQEFKQGLHNLFPVIYDTKYIAHSESDVQPFIMQSALSDVLRRVSLKPFTYPTIVVHPDFTGYEDADNFHEAGYDAYATGVVFVKLMGQIVKNEGNLPLSFDSPAFQPALNKLHIMRSDIPYMNIVGDEDIPDRSHVFKVYDFPSDVTLSDVQSEFKTLGSVGINFIDDNSCFLTVRNGDMVKDVIPTFGEVENANGEERERMFSYRIETFADHAARQVAQNVTEGGGVGALRAPHSTALRRQQYRDYTTRAAKRPRVDPEGEVAEGLTAGSSSHNYTRSPAEHSLAKEERRKRREERRLKKIQRDKAVEAAARLQARQASSGCTIQ</sequence>
<dbReference type="AlphaFoldDB" id="A0A0L0HSE9"/>
<dbReference type="RefSeq" id="XP_016611818.1">
    <property type="nucleotide sequence ID" value="XM_016749563.1"/>
</dbReference>
<dbReference type="GO" id="GO:0004535">
    <property type="term" value="F:poly(A)-specific ribonuclease activity"/>
    <property type="evidence" value="ECO:0007669"/>
    <property type="project" value="InterPro"/>
</dbReference>
<dbReference type="VEuPathDB" id="FungiDB:SPPG_01236"/>
<dbReference type="InterPro" id="IPR006941">
    <property type="entry name" value="RNase_CAF1"/>
</dbReference>
<dbReference type="Pfam" id="PF04857">
    <property type="entry name" value="CAF1"/>
    <property type="match status" value="1"/>
</dbReference>
<dbReference type="Proteomes" id="UP000053201">
    <property type="component" value="Unassembled WGS sequence"/>
</dbReference>
<feature type="region of interest" description="Disordered" evidence="2">
    <location>
        <begin position="49"/>
        <end position="69"/>
    </location>
</feature>
<protein>
    <recommendedName>
        <fullName evidence="3">Poly(A)-specific ribonuclease RNA-binding domain-containing protein</fullName>
    </recommendedName>
</protein>
<dbReference type="GO" id="GO:0046872">
    <property type="term" value="F:metal ion binding"/>
    <property type="evidence" value="ECO:0007669"/>
    <property type="project" value="InterPro"/>
</dbReference>
<accession>A0A0L0HSE9</accession>
<dbReference type="SUPFAM" id="SSF82708">
    <property type="entry name" value="R3H domain"/>
    <property type="match status" value="1"/>
</dbReference>
<dbReference type="GO" id="GO:0005634">
    <property type="term" value="C:nucleus"/>
    <property type="evidence" value="ECO:0007669"/>
    <property type="project" value="InterPro"/>
</dbReference>
<feature type="domain" description="Poly(A)-specific ribonuclease RNA-binding" evidence="3">
    <location>
        <begin position="515"/>
        <end position="577"/>
    </location>
</feature>
<dbReference type="EMBL" id="KQ257451">
    <property type="protein sequence ID" value="KND03779.1"/>
    <property type="molecule type" value="Genomic_DNA"/>
</dbReference>
<dbReference type="InParanoid" id="A0A0L0HSE9"/>
<dbReference type="eggNOG" id="KOG1990">
    <property type="taxonomic scope" value="Eukaryota"/>
</dbReference>
<dbReference type="InterPro" id="IPR012337">
    <property type="entry name" value="RNaseH-like_sf"/>
</dbReference>
<dbReference type="GO" id="GO:0003723">
    <property type="term" value="F:RNA binding"/>
    <property type="evidence" value="ECO:0007669"/>
    <property type="project" value="InterPro"/>
</dbReference>
<dbReference type="Gene3D" id="3.30.70.330">
    <property type="match status" value="1"/>
</dbReference>
<evidence type="ECO:0000256" key="1">
    <source>
        <dbReference type="ARBA" id="ARBA00008372"/>
    </source>
</evidence>
<reference evidence="4 5" key="1">
    <citation type="submission" date="2009-08" db="EMBL/GenBank/DDBJ databases">
        <title>The Genome Sequence of Spizellomyces punctatus strain DAOM BR117.</title>
        <authorList>
            <consortium name="The Broad Institute Genome Sequencing Platform"/>
            <person name="Russ C."/>
            <person name="Cuomo C."/>
            <person name="Shea T."/>
            <person name="Young S.K."/>
            <person name="Zeng Q."/>
            <person name="Koehrsen M."/>
            <person name="Haas B."/>
            <person name="Borodovsky M."/>
            <person name="Guigo R."/>
            <person name="Alvarado L."/>
            <person name="Berlin A."/>
            <person name="Bochicchio J."/>
            <person name="Borenstein D."/>
            <person name="Chapman S."/>
            <person name="Chen Z."/>
            <person name="Engels R."/>
            <person name="Freedman E."/>
            <person name="Gellesch M."/>
            <person name="Goldberg J."/>
            <person name="Griggs A."/>
            <person name="Gujja S."/>
            <person name="Heiman D."/>
            <person name="Hepburn T."/>
            <person name="Howarth C."/>
            <person name="Jen D."/>
            <person name="Larson L."/>
            <person name="Lewis B."/>
            <person name="Mehta T."/>
            <person name="Park D."/>
            <person name="Pearson M."/>
            <person name="Roberts A."/>
            <person name="Saif S."/>
            <person name="Shenoy N."/>
            <person name="Sisk P."/>
            <person name="Stolte C."/>
            <person name="Sykes S."/>
            <person name="Thomson T."/>
            <person name="Walk T."/>
            <person name="White J."/>
            <person name="Yandava C."/>
            <person name="Burger G."/>
            <person name="Gray M.W."/>
            <person name="Holland P.W.H."/>
            <person name="King N."/>
            <person name="Lang F.B.F."/>
            <person name="Roger A.J."/>
            <person name="Ruiz-Trillo I."/>
            <person name="Lander E."/>
            <person name="Nusbaum C."/>
        </authorList>
    </citation>
    <scope>NUCLEOTIDE SEQUENCE [LARGE SCALE GENOMIC DNA]</scope>
    <source>
        <strain evidence="4 5">DAOM BR117</strain>
    </source>
</reference>
<dbReference type="SUPFAM" id="SSF53098">
    <property type="entry name" value="Ribonuclease H-like"/>
    <property type="match status" value="1"/>
</dbReference>
<dbReference type="OMA" id="LMHTIIG"/>
<dbReference type="GeneID" id="27684916"/>
<dbReference type="GO" id="GO:0000289">
    <property type="term" value="P:nuclear-transcribed mRNA poly(A) tail shortening"/>
    <property type="evidence" value="ECO:0007669"/>
    <property type="project" value="TreeGrafter"/>
</dbReference>
<feature type="compositionally biased region" description="Basic and acidic residues" evidence="2">
    <location>
        <begin position="685"/>
        <end position="695"/>
    </location>
</feature>
<dbReference type="PANTHER" id="PTHR15092:SF22">
    <property type="entry name" value="POLY(A)-SPECIFIC RIBONUCLEASE PNLDC1"/>
    <property type="match status" value="1"/>
</dbReference>
<dbReference type="Pfam" id="PF08675">
    <property type="entry name" value="RNA_bind"/>
    <property type="match status" value="1"/>
</dbReference>
<keyword evidence="5" id="KW-1185">Reference proteome</keyword>
<comment type="similarity">
    <text evidence="1">Belongs to the CAF1 family.</text>
</comment>
<feature type="compositionally biased region" description="Polar residues" evidence="2">
    <location>
        <begin position="658"/>
        <end position="667"/>
    </location>
</feature>
<dbReference type="InterPro" id="IPR036397">
    <property type="entry name" value="RNaseH_sf"/>
</dbReference>
<dbReference type="Gene3D" id="3.30.420.10">
    <property type="entry name" value="Ribonuclease H-like superfamily/Ribonuclease H"/>
    <property type="match status" value="1"/>
</dbReference>
<evidence type="ECO:0000256" key="2">
    <source>
        <dbReference type="SAM" id="MobiDB-lite"/>
    </source>
</evidence>
<dbReference type="InterPro" id="IPR051181">
    <property type="entry name" value="CAF1_poly(A)_ribonucleases"/>
</dbReference>
<dbReference type="GO" id="GO:1990432">
    <property type="term" value="P:siRNA 3'-end processing"/>
    <property type="evidence" value="ECO:0007669"/>
    <property type="project" value="TreeGrafter"/>
</dbReference>
<evidence type="ECO:0000313" key="5">
    <source>
        <dbReference type="Proteomes" id="UP000053201"/>
    </source>
</evidence>
<name>A0A0L0HSE9_SPIPD</name>
<evidence type="ECO:0000313" key="4">
    <source>
        <dbReference type="EMBL" id="KND03779.1"/>
    </source>
</evidence>
<evidence type="ECO:0000259" key="3">
    <source>
        <dbReference type="Pfam" id="PF08675"/>
    </source>
</evidence>
<feature type="compositionally biased region" description="Low complexity" evidence="2">
    <location>
        <begin position="49"/>
        <end position="59"/>
    </location>
</feature>
<feature type="region of interest" description="Disordered" evidence="2">
    <location>
        <begin position="634"/>
        <end position="695"/>
    </location>
</feature>
<dbReference type="Gene3D" id="3.30.1370.50">
    <property type="entry name" value="R3H-like domain"/>
    <property type="match status" value="1"/>
</dbReference>
<feature type="compositionally biased region" description="Basic and acidic residues" evidence="2">
    <location>
        <begin position="669"/>
        <end position="678"/>
    </location>
</feature>
<dbReference type="GO" id="GO:0005737">
    <property type="term" value="C:cytoplasm"/>
    <property type="evidence" value="ECO:0007669"/>
    <property type="project" value="InterPro"/>
</dbReference>
<dbReference type="InterPro" id="IPR012677">
    <property type="entry name" value="Nucleotide-bd_a/b_plait_sf"/>
</dbReference>
<dbReference type="GO" id="GO:1990431">
    <property type="term" value="P:priRNA 3'-end processing"/>
    <property type="evidence" value="ECO:0007669"/>
    <property type="project" value="TreeGrafter"/>
</dbReference>
<dbReference type="InterPro" id="IPR014789">
    <property type="entry name" value="PolyA-riboNase_RNA-binding"/>
</dbReference>